<dbReference type="GO" id="GO:0005788">
    <property type="term" value="C:endoplasmic reticulum lumen"/>
    <property type="evidence" value="ECO:0007669"/>
    <property type="project" value="UniProtKB-SubCell"/>
</dbReference>
<dbReference type="PANTHER" id="PTHR10869:SF101">
    <property type="entry name" value="PROLYL 4-HYDROXYLASE SUBUNIT ALPHA-1"/>
    <property type="match status" value="1"/>
</dbReference>
<dbReference type="Ensembl" id="ENSHCOT00000013852.1">
    <property type="protein sequence ID" value="ENSHCOP00000000396.1"/>
    <property type="gene ID" value="ENSHCOG00000001188.1"/>
</dbReference>
<dbReference type="SMART" id="SM00702">
    <property type="entry name" value="P4Hc"/>
    <property type="match status" value="1"/>
</dbReference>
<dbReference type="PROSITE" id="PS51471">
    <property type="entry name" value="FE2OG_OXY"/>
    <property type="match status" value="1"/>
</dbReference>
<evidence type="ECO:0000256" key="3">
    <source>
        <dbReference type="ARBA" id="ARBA00004319"/>
    </source>
</evidence>
<reference evidence="18" key="2">
    <citation type="submission" date="2025-09" db="UniProtKB">
        <authorList>
            <consortium name="Ensembl"/>
        </authorList>
    </citation>
    <scope>IDENTIFICATION</scope>
</reference>
<dbReference type="InterPro" id="IPR013547">
    <property type="entry name" value="P4H_N"/>
</dbReference>
<sequence length="522" mass="59643">MAVFCLLVILISCSLAADEFYSSIGRMTELLYTEQQLLASLNDYIQAEENKLETVKRWSESLANLSSFAIKNPERFLSHPVNAFKFLKRMNREWRDLEGLVRSNVSDGFVSNFNSRSEHLPNDDDLTGVAEALVRLQDTYQLDTDTMAKGKLPGTSLLLSNLTVEDCYDVGIAAYRDNDFYHTELWMAQALRQLEQGETPENVDAGILLDYHSFVLYKQGDLKSALVSTKRLLEIDPENERANQNLKYFEEHLAKQQTGEETLKKGRAPYNNVYERLCRGNSMEMTPLRQSLLSCRYHDNHGHPNLLIAPFKEEELWDQPRIVRYYDIVSEEDMAIYKALAQPRLMRSKVRDGKTEKSYPVRTRVSQNAWLKDRDHERVGRMVRRIGEITGLDMSTAEDLQVANYGVGGQYEPHVDFQRFSVNESVEPYAHLGTGNRIATWLLYISDVQAGGATVFPNVGAIAWPIKGSAVFWYNLLPDGQGNYETQHAACPVLVGSKWVANKWLHERGQEFRRRCGLQSST</sequence>
<dbReference type="PANTHER" id="PTHR10869">
    <property type="entry name" value="PROLYL 4-HYDROXYLASE ALPHA SUBUNIT"/>
    <property type="match status" value="1"/>
</dbReference>
<keyword evidence="8" id="KW-0256">Endoplasmic reticulum</keyword>
<comment type="function">
    <text evidence="2">Catalyzes the post-translational formation of 4-hydroxyproline in -Xaa-Pro-Gly- sequences in collagens and other proteins.</text>
</comment>
<dbReference type="SUPFAM" id="SSF48452">
    <property type="entry name" value="TPR-like"/>
    <property type="match status" value="1"/>
</dbReference>
<dbReference type="GO" id="GO:0031418">
    <property type="term" value="F:L-ascorbic acid binding"/>
    <property type="evidence" value="ECO:0007669"/>
    <property type="project" value="UniProtKB-KW"/>
</dbReference>
<evidence type="ECO:0000259" key="17">
    <source>
        <dbReference type="PROSITE" id="PS51471"/>
    </source>
</evidence>
<evidence type="ECO:0000256" key="1">
    <source>
        <dbReference type="ARBA" id="ARBA00001961"/>
    </source>
</evidence>
<feature type="domain" description="Fe2OG dioxygenase" evidence="17">
    <location>
        <begin position="396"/>
        <end position="507"/>
    </location>
</feature>
<dbReference type="InterPro" id="IPR059068">
    <property type="entry name" value="TPR_P4H"/>
</dbReference>
<dbReference type="Pfam" id="PF08336">
    <property type="entry name" value="P4Ha_N"/>
    <property type="match status" value="1"/>
</dbReference>
<dbReference type="RefSeq" id="XP_019730140.1">
    <property type="nucleotide sequence ID" value="XM_019874581.1"/>
</dbReference>
<keyword evidence="19" id="KW-1185">Reference proteome</keyword>
<dbReference type="InterPro" id="IPR045054">
    <property type="entry name" value="P4HA-like"/>
</dbReference>
<dbReference type="FunFam" id="1.25.40.10:FF:000006">
    <property type="entry name" value="Prolyl 4-hydroxylase subunit alpha 2"/>
    <property type="match status" value="1"/>
</dbReference>
<keyword evidence="11" id="KW-0560">Oxidoreductase</keyword>
<dbReference type="GeneTree" id="ENSGT00940000156635"/>
<dbReference type="Proteomes" id="UP000264820">
    <property type="component" value="Unplaced"/>
</dbReference>
<dbReference type="Gene3D" id="1.25.40.10">
    <property type="entry name" value="Tetratricopeptide repeat domain"/>
    <property type="match status" value="1"/>
</dbReference>
<comment type="subcellular location">
    <subcellularLocation>
        <location evidence="3">Endoplasmic reticulum lumen</location>
    </subcellularLocation>
</comment>
<organism evidence="18 19">
    <name type="scientific">Hippocampus comes</name>
    <name type="common">Tiger tail seahorse</name>
    <dbReference type="NCBI Taxonomy" id="109280"/>
    <lineage>
        <taxon>Eukaryota</taxon>
        <taxon>Metazoa</taxon>
        <taxon>Chordata</taxon>
        <taxon>Craniata</taxon>
        <taxon>Vertebrata</taxon>
        <taxon>Euteleostomi</taxon>
        <taxon>Actinopterygii</taxon>
        <taxon>Neopterygii</taxon>
        <taxon>Teleostei</taxon>
        <taxon>Neoteleostei</taxon>
        <taxon>Acanthomorphata</taxon>
        <taxon>Syngnathiaria</taxon>
        <taxon>Syngnathiformes</taxon>
        <taxon>Syngnathoidei</taxon>
        <taxon>Syngnathidae</taxon>
        <taxon>Hippocampus</taxon>
    </lineage>
</organism>
<feature type="chain" id="PRO_5018733196" description="Prolyl 4-hydroxylase subunit alpha-1" evidence="16">
    <location>
        <begin position="17"/>
        <end position="522"/>
    </location>
</feature>
<name>A0A3Q2XKC7_HIPCM</name>
<dbReference type="AlphaFoldDB" id="A0A3Q2XKC7"/>
<evidence type="ECO:0000256" key="11">
    <source>
        <dbReference type="ARBA" id="ARBA00023002"/>
    </source>
</evidence>
<dbReference type="GO" id="GO:0004656">
    <property type="term" value="F:procollagen-proline 4-dioxygenase activity"/>
    <property type="evidence" value="ECO:0007669"/>
    <property type="project" value="UniProtKB-EC"/>
</dbReference>
<evidence type="ECO:0000313" key="19">
    <source>
        <dbReference type="Proteomes" id="UP000264820"/>
    </source>
</evidence>
<keyword evidence="7" id="KW-0802">TPR repeat</keyword>
<keyword evidence="12" id="KW-0408">Iron</keyword>
<dbReference type="EC" id="1.14.11.2" evidence="5"/>
<feature type="signal peptide" evidence="16">
    <location>
        <begin position="1"/>
        <end position="16"/>
    </location>
</feature>
<evidence type="ECO:0000256" key="6">
    <source>
        <dbReference type="ARBA" id="ARBA00022723"/>
    </source>
</evidence>
<dbReference type="OMA" id="CGNKWVA"/>
<keyword evidence="13" id="KW-0325">Glycoprotein</keyword>
<evidence type="ECO:0000256" key="15">
    <source>
        <dbReference type="ARBA" id="ARBA00042979"/>
    </source>
</evidence>
<evidence type="ECO:0000256" key="2">
    <source>
        <dbReference type="ARBA" id="ARBA00002035"/>
    </source>
</evidence>
<evidence type="ECO:0000256" key="16">
    <source>
        <dbReference type="SAM" id="SignalP"/>
    </source>
</evidence>
<reference evidence="18" key="1">
    <citation type="submission" date="2025-08" db="UniProtKB">
        <authorList>
            <consortium name="Ensembl"/>
        </authorList>
    </citation>
    <scope>IDENTIFICATION</scope>
</reference>
<proteinExistence type="inferred from homology"/>
<dbReference type="KEGG" id="hcq:109518594"/>
<comment type="similarity">
    <text evidence="4">Belongs to the P4HA family.</text>
</comment>
<evidence type="ECO:0000256" key="10">
    <source>
        <dbReference type="ARBA" id="ARBA00022964"/>
    </source>
</evidence>
<dbReference type="Gene3D" id="2.60.120.620">
    <property type="entry name" value="q2cbj1_9rhob like domain"/>
    <property type="match status" value="1"/>
</dbReference>
<dbReference type="FunFam" id="2.60.120.620:FF:000001">
    <property type="entry name" value="Prolyl 4-hydroxylase subunit alpha 2"/>
    <property type="match status" value="1"/>
</dbReference>
<keyword evidence="6" id="KW-0479">Metal-binding</keyword>
<dbReference type="InterPro" id="IPR005123">
    <property type="entry name" value="Oxoglu/Fe-dep_dioxygenase_dom"/>
</dbReference>
<evidence type="ECO:0000256" key="12">
    <source>
        <dbReference type="ARBA" id="ARBA00023004"/>
    </source>
</evidence>
<dbReference type="Pfam" id="PF13640">
    <property type="entry name" value="2OG-FeII_Oxy_3"/>
    <property type="match status" value="1"/>
</dbReference>
<keyword evidence="16" id="KW-0732">Signal</keyword>
<keyword evidence="10" id="KW-0223">Dioxygenase</keyword>
<dbReference type="InterPro" id="IPR044862">
    <property type="entry name" value="Pro_4_hyd_alph_FE2OG_OXY"/>
</dbReference>
<dbReference type="STRING" id="109280.ENSHCOP00000000396"/>
<dbReference type="GO" id="GO:0005506">
    <property type="term" value="F:iron ion binding"/>
    <property type="evidence" value="ECO:0007669"/>
    <property type="project" value="InterPro"/>
</dbReference>
<evidence type="ECO:0000256" key="5">
    <source>
        <dbReference type="ARBA" id="ARBA00012269"/>
    </source>
</evidence>
<evidence type="ECO:0000256" key="4">
    <source>
        <dbReference type="ARBA" id="ARBA00006511"/>
    </source>
</evidence>
<evidence type="ECO:0000256" key="7">
    <source>
        <dbReference type="ARBA" id="ARBA00022803"/>
    </source>
</evidence>
<dbReference type="Pfam" id="PF23558">
    <property type="entry name" value="TPR_P4H"/>
    <property type="match status" value="1"/>
</dbReference>
<protein>
    <recommendedName>
        <fullName evidence="14">Prolyl 4-hydroxylase subunit alpha-1</fullName>
        <ecNumber evidence="5">1.14.11.2</ecNumber>
    </recommendedName>
    <alternativeName>
        <fullName evidence="15">Procollagen-proline,2-oxoglutarate-4-dioxygenase subunit alpha-1</fullName>
    </alternativeName>
</protein>
<accession>A0A3Q2XKC7</accession>
<evidence type="ECO:0000313" key="18">
    <source>
        <dbReference type="Ensembl" id="ENSHCOP00000000396.1"/>
    </source>
</evidence>
<dbReference type="Gene3D" id="6.10.140.1460">
    <property type="match status" value="1"/>
</dbReference>
<evidence type="ECO:0000256" key="14">
    <source>
        <dbReference type="ARBA" id="ARBA00040709"/>
    </source>
</evidence>
<evidence type="ECO:0000256" key="13">
    <source>
        <dbReference type="ARBA" id="ARBA00023180"/>
    </source>
</evidence>
<dbReference type="GeneID" id="109518594"/>
<dbReference type="OrthoDB" id="420380at2759"/>
<evidence type="ECO:0000256" key="9">
    <source>
        <dbReference type="ARBA" id="ARBA00022896"/>
    </source>
</evidence>
<evidence type="ECO:0000256" key="8">
    <source>
        <dbReference type="ARBA" id="ARBA00022824"/>
    </source>
</evidence>
<dbReference type="InterPro" id="IPR011990">
    <property type="entry name" value="TPR-like_helical_dom_sf"/>
</dbReference>
<comment type="cofactor">
    <cofactor evidence="1">
        <name>L-ascorbate</name>
        <dbReference type="ChEBI" id="CHEBI:38290"/>
    </cofactor>
</comment>
<dbReference type="InterPro" id="IPR006620">
    <property type="entry name" value="Pro_4_hyd_alph"/>
</dbReference>
<keyword evidence="9" id="KW-0847">Vitamin C</keyword>